<accession>A0A3S3NPZ4</accession>
<name>A0A3S3NPZ4_9MAGN</name>
<feature type="compositionally biased region" description="Low complexity" evidence="1">
    <location>
        <begin position="43"/>
        <end position="52"/>
    </location>
</feature>
<sequence>MVAKLNEIPCGWPLGLENMNMRLQVMETLQATSMEQNSNYVHSSSSSPISSSDLDTESTRSFFPGHSITLGRLIGIKPSDRALHLPNSNLNKEHDQNSMVRVSSHASSRSRMEVSQGVCMPLLLNVLVKITPSRGNSRR</sequence>
<comment type="caution">
    <text evidence="2">The sequence shown here is derived from an EMBL/GenBank/DDBJ whole genome shotgun (WGS) entry which is preliminary data.</text>
</comment>
<feature type="region of interest" description="Disordered" evidence="1">
    <location>
        <begin position="36"/>
        <end position="58"/>
    </location>
</feature>
<dbReference type="OrthoDB" id="1938692at2759"/>
<gene>
    <name evidence="2" type="ORF">CKAN_02579600</name>
</gene>
<organism evidence="2 3">
    <name type="scientific">Cinnamomum micranthum f. kanehirae</name>
    <dbReference type="NCBI Taxonomy" id="337451"/>
    <lineage>
        <taxon>Eukaryota</taxon>
        <taxon>Viridiplantae</taxon>
        <taxon>Streptophyta</taxon>
        <taxon>Embryophyta</taxon>
        <taxon>Tracheophyta</taxon>
        <taxon>Spermatophyta</taxon>
        <taxon>Magnoliopsida</taxon>
        <taxon>Magnoliidae</taxon>
        <taxon>Laurales</taxon>
        <taxon>Lauraceae</taxon>
        <taxon>Cinnamomum</taxon>
    </lineage>
</organism>
<dbReference type="PANTHER" id="PTHR33544">
    <property type="entry name" value="DUF4005 DOMAIN-CONTAINING PROTEIN-RELATED"/>
    <property type="match status" value="1"/>
</dbReference>
<dbReference type="PANTHER" id="PTHR33544:SF14">
    <property type="entry name" value="PROTEIN, PUTATIVE-RELATED"/>
    <property type="match status" value="1"/>
</dbReference>
<protein>
    <submittedName>
        <fullName evidence="2">Uncharacterized protein</fullName>
    </submittedName>
</protein>
<dbReference type="Proteomes" id="UP000283530">
    <property type="component" value="Unassembled WGS sequence"/>
</dbReference>
<proteinExistence type="predicted"/>
<dbReference type="AlphaFoldDB" id="A0A3S3NPZ4"/>
<evidence type="ECO:0000313" key="2">
    <source>
        <dbReference type="EMBL" id="RWR96412.1"/>
    </source>
</evidence>
<keyword evidence="3" id="KW-1185">Reference proteome</keyword>
<dbReference type="InterPro" id="IPR040344">
    <property type="entry name" value="At3g17950-like"/>
</dbReference>
<reference evidence="2 3" key="1">
    <citation type="journal article" date="2019" name="Nat. Plants">
        <title>Stout camphor tree genome fills gaps in understanding of flowering plant genome evolution.</title>
        <authorList>
            <person name="Chaw S.M."/>
            <person name="Liu Y.C."/>
            <person name="Wu Y.W."/>
            <person name="Wang H.Y."/>
            <person name="Lin C.I."/>
            <person name="Wu C.S."/>
            <person name="Ke H.M."/>
            <person name="Chang L.Y."/>
            <person name="Hsu C.Y."/>
            <person name="Yang H.T."/>
            <person name="Sudianto E."/>
            <person name="Hsu M.H."/>
            <person name="Wu K.P."/>
            <person name="Wang L.N."/>
            <person name="Leebens-Mack J.H."/>
            <person name="Tsai I.J."/>
        </authorList>
    </citation>
    <scope>NUCLEOTIDE SEQUENCE [LARGE SCALE GENOMIC DNA]</scope>
    <source>
        <strain evidence="3">cv. Chaw 1501</strain>
        <tissue evidence="2">Young leaves</tissue>
    </source>
</reference>
<dbReference type="EMBL" id="QPKB01000012">
    <property type="protein sequence ID" value="RWR96412.1"/>
    <property type="molecule type" value="Genomic_DNA"/>
</dbReference>
<evidence type="ECO:0000256" key="1">
    <source>
        <dbReference type="SAM" id="MobiDB-lite"/>
    </source>
</evidence>
<evidence type="ECO:0000313" key="3">
    <source>
        <dbReference type="Proteomes" id="UP000283530"/>
    </source>
</evidence>